<dbReference type="PANTHER" id="PTHR42879">
    <property type="entry name" value="3-OXOACYL-(ACYL-CARRIER-PROTEIN) REDUCTASE"/>
    <property type="match status" value="1"/>
</dbReference>
<dbReference type="EMBL" id="UWPJ01000029">
    <property type="protein sequence ID" value="VCU71758.1"/>
    <property type="molecule type" value="Genomic_DNA"/>
</dbReference>
<dbReference type="InterPro" id="IPR036291">
    <property type="entry name" value="NAD(P)-bd_dom_sf"/>
</dbReference>
<gene>
    <name evidence="2" type="primary">ywfH_2</name>
    <name evidence="2" type="ORF">PIGHUM_03848</name>
</gene>
<evidence type="ECO:0000313" key="3">
    <source>
        <dbReference type="Proteomes" id="UP000277294"/>
    </source>
</evidence>
<dbReference type="InterPro" id="IPR002347">
    <property type="entry name" value="SDR_fam"/>
</dbReference>
<dbReference type="Pfam" id="PF13561">
    <property type="entry name" value="adh_short_C2"/>
    <property type="match status" value="1"/>
</dbReference>
<proteinExistence type="inferred from homology"/>
<keyword evidence="3" id="KW-1185">Reference proteome</keyword>
<evidence type="ECO:0000313" key="2">
    <source>
        <dbReference type="EMBL" id="VCU71758.1"/>
    </source>
</evidence>
<dbReference type="AlphaFoldDB" id="A0A3P4B7V2"/>
<dbReference type="PANTHER" id="PTHR42879:SF6">
    <property type="entry name" value="NADPH-DEPENDENT REDUCTASE BACG"/>
    <property type="match status" value="1"/>
</dbReference>
<evidence type="ECO:0000256" key="1">
    <source>
        <dbReference type="ARBA" id="ARBA00006484"/>
    </source>
</evidence>
<comment type="similarity">
    <text evidence="1">Belongs to the short-chain dehydrogenases/reductases (SDR) family.</text>
</comment>
<name>A0A3P4B7V2_9BURK</name>
<organism evidence="2 3">
    <name type="scientific">Pigmentiphaga humi</name>
    <dbReference type="NCBI Taxonomy" id="2478468"/>
    <lineage>
        <taxon>Bacteria</taxon>
        <taxon>Pseudomonadati</taxon>
        <taxon>Pseudomonadota</taxon>
        <taxon>Betaproteobacteria</taxon>
        <taxon>Burkholderiales</taxon>
        <taxon>Alcaligenaceae</taxon>
        <taxon>Pigmentiphaga</taxon>
    </lineage>
</organism>
<dbReference type="RefSeq" id="WP_124081344.1">
    <property type="nucleotide sequence ID" value="NZ_UWPJ01000029.1"/>
</dbReference>
<protein>
    <submittedName>
        <fullName evidence="2">Bacilysin biosynthesis oxidoreductase YwfH</fullName>
        <ecNumber evidence="2">1.-.-.-</ecNumber>
    </submittedName>
</protein>
<sequence length="261" mass="26947">MTRPSLVRRRALVTASSRGLGHACALALARMDFDVVLNGRDADTLARAEQAVRAAAPDVEVQAIHADLAQAQGLERLLAAAADADVLVANVGGPAAADWRMLSAPDWRTGLDACLVAPIALITAAVPAMMARGWGRVIAISSASLRAPIPNLPVSNAARAGLAGFMGGIAPQAMCRGVTLNSLLPGRFDTDRQRAGLEREARAAGRDYPAQREAVQAAIPAGRLGDPGEMGAACAFLCSPAAAYITNQQILMDGGAFQGMC</sequence>
<keyword evidence="2" id="KW-0560">Oxidoreductase</keyword>
<dbReference type="GO" id="GO:0016491">
    <property type="term" value="F:oxidoreductase activity"/>
    <property type="evidence" value="ECO:0007669"/>
    <property type="project" value="UniProtKB-KW"/>
</dbReference>
<accession>A0A3P4B7V2</accession>
<dbReference type="OrthoDB" id="9804774at2"/>
<dbReference type="Gene3D" id="3.40.50.720">
    <property type="entry name" value="NAD(P)-binding Rossmann-like Domain"/>
    <property type="match status" value="1"/>
</dbReference>
<dbReference type="InterPro" id="IPR050259">
    <property type="entry name" value="SDR"/>
</dbReference>
<dbReference type="Proteomes" id="UP000277294">
    <property type="component" value="Unassembled WGS sequence"/>
</dbReference>
<dbReference type="SUPFAM" id="SSF51735">
    <property type="entry name" value="NAD(P)-binding Rossmann-fold domains"/>
    <property type="match status" value="1"/>
</dbReference>
<dbReference type="EC" id="1.-.-.-" evidence="2"/>
<dbReference type="PRINTS" id="PR00081">
    <property type="entry name" value="GDHRDH"/>
</dbReference>
<reference evidence="2 3" key="1">
    <citation type="submission" date="2018-10" db="EMBL/GenBank/DDBJ databases">
        <authorList>
            <person name="Criscuolo A."/>
        </authorList>
    </citation>
    <scope>NUCLEOTIDE SEQUENCE [LARGE SCALE GENOMIC DNA]</scope>
    <source>
        <strain evidence="2">DnA1</strain>
    </source>
</reference>